<dbReference type="Proteomes" id="UP000075902">
    <property type="component" value="Unassembled WGS sequence"/>
</dbReference>
<evidence type="ECO:0000313" key="3">
    <source>
        <dbReference type="EnsemblMetazoa" id="AMEC019979-PA"/>
    </source>
</evidence>
<dbReference type="EnsemblMetazoa" id="AMEC019979-RA">
    <property type="protein sequence ID" value="AMEC019979-PA"/>
    <property type="gene ID" value="AMEC019979"/>
</dbReference>
<feature type="region of interest" description="Disordered" evidence="2">
    <location>
        <begin position="1143"/>
        <end position="1162"/>
    </location>
</feature>
<feature type="compositionally biased region" description="Low complexity" evidence="2">
    <location>
        <begin position="782"/>
        <end position="795"/>
    </location>
</feature>
<feature type="region of interest" description="Disordered" evidence="2">
    <location>
        <begin position="713"/>
        <end position="733"/>
    </location>
</feature>
<keyword evidence="4" id="KW-1185">Reference proteome</keyword>
<dbReference type="STRING" id="34690.A0A182UGH6"/>
<evidence type="ECO:0008006" key="5">
    <source>
        <dbReference type="Google" id="ProtNLM"/>
    </source>
</evidence>
<keyword evidence="1" id="KW-0175">Coiled coil</keyword>
<dbReference type="PANTHER" id="PTHR45615">
    <property type="entry name" value="MYOSIN HEAVY CHAIN, NON-MUSCLE"/>
    <property type="match status" value="1"/>
</dbReference>
<dbReference type="Gene3D" id="1.20.58.60">
    <property type="match status" value="1"/>
</dbReference>
<feature type="compositionally biased region" description="Basic residues" evidence="2">
    <location>
        <begin position="967"/>
        <end position="978"/>
    </location>
</feature>
<dbReference type="VEuPathDB" id="VectorBase:AMEC019979"/>
<dbReference type="PANTHER" id="PTHR45615:SF80">
    <property type="entry name" value="GRIP DOMAIN-CONTAINING PROTEIN"/>
    <property type="match status" value="1"/>
</dbReference>
<proteinExistence type="predicted"/>
<accession>A0A182UGH6</accession>
<feature type="region of interest" description="Disordered" evidence="2">
    <location>
        <begin position="961"/>
        <end position="982"/>
    </location>
</feature>
<feature type="coiled-coil region" evidence="1">
    <location>
        <begin position="143"/>
        <end position="177"/>
    </location>
</feature>
<feature type="coiled-coil region" evidence="1">
    <location>
        <begin position="46"/>
        <end position="73"/>
    </location>
</feature>
<dbReference type="SUPFAM" id="SSF46966">
    <property type="entry name" value="Spectrin repeat"/>
    <property type="match status" value="1"/>
</dbReference>
<sequence length="1679" mass="188025">VQQNELDILNELSQQIVNRADQYNRDRVQKETGDANRQWAANTSLLETLRENLVQLQQQWDQLESILQELEVKSNLLLEKDRGLDLVVHSRDQTEAKKHIVENLLEDKTALGQLNTKANALAKTLIKALREQKLLPQSLEEKLTHLNDINTRLSDNLEKKERQLRDILTELQHYLDQIGELAQRIETVRKDLTQINPFDERLYQTERALGAVKEAAESCSVQREDLRRRINEQYLPAQKFVPSDLKEGLELLDRSLTGINGTMEDYHGAYKKAKMIRTDYFTVYDRIKTWIEQAELTISNHGIDPSELKSKLTALTGEFGDMRAAHEQLLFNGNEIVRHCTESSDRTATQANMDQLTHELDKTIALIEQKNQTVDQILGNWANFMRLYQSVVDWSIKIRALLERKLQLNTLHEAQQACQNYSSAVASLADVSQNLSEMNHEFDKINEVCSTAYLRGKLHEAETLKIDIETVLFERNLFLHETTEEWQQYERKIESVREWIKDAYQALNSGELKSKPLRDQLRILEQMLADISAQKIKVNMSLEKLQVHFHSDIIYTDNPTIVQSGRTILADLDKLNLDVFQTTQNLDQALAQIEGCQAEMQTIRQRIVHEEQQLRNILSPLHQTGDSEKHEQDRSMPYDWSVECCDQEESAPSMTTELARPAVAGGSSVVVVTTTTTTAVTTVQPSAWSRSGDDLTYAEIVAGLRCQRQRGLAQTQHMTTTESHSPQPRNVTSISITTPEPQTIDPAHQYHQPGPTVVQLVGAAAASSQVQQTSRGGKAHPRSSSARSNASSTTSERMVKRPAVQQSVTPKPEPAFKKPRDVVTAPPAKASELVIPSEQSERSETISYRKAKKGKIKQIQSEDDKLLPPKSMERVDVGVKEEKQVFVTEINVNRSENAAARQSTSPMKTVSIVNLTDQPEVVASAETKITINVNEPVQAVEQKVEQKQQEHYVTQIRLEEESGQRRQQVRKSAKRRNKTTTTNKLLDISASEPVTTVEQNISTVEIVSPKEKNVSVVELRPLDEPLTITSIELKGVEVEGMQSLESYSKQIELQLGEGSGVVKEAEIPVHSAEFVPNPVMLTEESIQIAQPCVTIDRTPVLHAGKSPKKKQKDKFKKIKKSDAANMAAFLEAERKVFEAEEQAVVQEQPVPEPRTRDQTSPGMSTITKEQIETIIVGINFDRQKSLTSANDSEQTVSEANASSSEEAFVVSVPESPVRSVQEFRSNLVFEDYDFVPRSPVKRTEVVERTDGKGGRMKEGKFKPQLESIPSDADMLGGKEEKSETAVESTVSSTTANVSTKTSESNDTIKQEGMEIDAGKENNDPVQRIVINSKWRDNRQKISMITHEEVLLQPVSHIKMELPRIVASKVEKVSLPDVKPDVVPLEPIVQETPKEEFVRVDDELVHDDAQIEQVATEVSMLDISPSIVYETQSVDVLEKEASLPECTDVASGMVVATEAQQSDVAVSDTVTVAEHTESSSQEVYTTTTTSVMYRTTTITYMQSEEQEEISEIYTGPTVVEQSVKTVVTRGEPTVDVSVCYSEADRSMGDEMMVERIAIERGADDECSVVDVTVVSETEPDMSSAIPAEQSILDSSMLSEADRSMGEQLIETRTIIVLEESEGDEERVVREMCQESFRQDDASSVEVAKQTESLGIATSEVVVGPYANVSICQVAVPDSPL</sequence>
<feature type="compositionally biased region" description="Low complexity" evidence="2">
    <location>
        <begin position="1285"/>
        <end position="1302"/>
    </location>
</feature>
<feature type="region of interest" description="Disordered" evidence="2">
    <location>
        <begin position="763"/>
        <end position="847"/>
    </location>
</feature>
<name>A0A182UGH6_9DIPT</name>
<reference evidence="4" key="1">
    <citation type="submission" date="2014-01" db="EMBL/GenBank/DDBJ databases">
        <title>The Genome Sequence of Anopheles melas CM1001059_A (V2).</title>
        <authorList>
            <consortium name="The Broad Institute Genomics Platform"/>
            <person name="Neafsey D.E."/>
            <person name="Besansky N."/>
            <person name="Howell P."/>
            <person name="Walton C."/>
            <person name="Young S.K."/>
            <person name="Zeng Q."/>
            <person name="Gargeya S."/>
            <person name="Fitzgerald M."/>
            <person name="Haas B."/>
            <person name="Abouelleil A."/>
            <person name="Allen A.W."/>
            <person name="Alvarado L."/>
            <person name="Arachchi H.M."/>
            <person name="Berlin A.M."/>
            <person name="Chapman S.B."/>
            <person name="Gainer-Dewar J."/>
            <person name="Goldberg J."/>
            <person name="Griggs A."/>
            <person name="Gujja S."/>
            <person name="Hansen M."/>
            <person name="Howarth C."/>
            <person name="Imamovic A."/>
            <person name="Ireland A."/>
            <person name="Larimer J."/>
            <person name="McCowan C."/>
            <person name="Murphy C."/>
            <person name="Pearson M."/>
            <person name="Poon T.W."/>
            <person name="Priest M."/>
            <person name="Roberts A."/>
            <person name="Saif S."/>
            <person name="Shea T."/>
            <person name="Sisk P."/>
            <person name="Sykes S."/>
            <person name="Wortman J."/>
            <person name="Nusbaum C."/>
            <person name="Birren B."/>
        </authorList>
    </citation>
    <scope>NUCLEOTIDE SEQUENCE [LARGE SCALE GENOMIC DNA]</scope>
    <source>
        <strain evidence="4">CM1001059</strain>
    </source>
</reference>
<evidence type="ECO:0000256" key="1">
    <source>
        <dbReference type="SAM" id="Coils"/>
    </source>
</evidence>
<feature type="compositionally biased region" description="Low complexity" evidence="2">
    <location>
        <begin position="763"/>
        <end position="772"/>
    </location>
</feature>
<reference evidence="3" key="2">
    <citation type="submission" date="2020-05" db="UniProtKB">
        <authorList>
            <consortium name="EnsemblMetazoa"/>
        </authorList>
    </citation>
    <scope>IDENTIFICATION</scope>
    <source>
        <strain evidence="3">CM1001059</strain>
    </source>
</reference>
<evidence type="ECO:0000313" key="4">
    <source>
        <dbReference type="Proteomes" id="UP000075902"/>
    </source>
</evidence>
<feature type="region of interest" description="Disordered" evidence="2">
    <location>
        <begin position="1267"/>
        <end position="1308"/>
    </location>
</feature>
<feature type="coiled-coil region" evidence="1">
    <location>
        <begin position="586"/>
        <end position="613"/>
    </location>
</feature>
<organism evidence="3 4">
    <name type="scientific">Anopheles melas</name>
    <dbReference type="NCBI Taxonomy" id="34690"/>
    <lineage>
        <taxon>Eukaryota</taxon>
        <taxon>Metazoa</taxon>
        <taxon>Ecdysozoa</taxon>
        <taxon>Arthropoda</taxon>
        <taxon>Hexapoda</taxon>
        <taxon>Insecta</taxon>
        <taxon>Pterygota</taxon>
        <taxon>Neoptera</taxon>
        <taxon>Endopterygota</taxon>
        <taxon>Diptera</taxon>
        <taxon>Nematocera</taxon>
        <taxon>Culicoidea</taxon>
        <taxon>Culicidae</taxon>
        <taxon>Anophelinae</taxon>
        <taxon>Anopheles</taxon>
    </lineage>
</organism>
<evidence type="ECO:0000256" key="2">
    <source>
        <dbReference type="SAM" id="MobiDB-lite"/>
    </source>
</evidence>
<protein>
    <recommendedName>
        <fullName evidence="5">KASH domain-containing protein</fullName>
    </recommendedName>
</protein>